<gene>
    <name evidence="1" type="ORF">METZ01_LOCUS122280</name>
</gene>
<dbReference type="AlphaFoldDB" id="A0A381XXB1"/>
<name>A0A381XXB1_9ZZZZ</name>
<accession>A0A381XXB1</accession>
<reference evidence="1" key="1">
    <citation type="submission" date="2018-05" db="EMBL/GenBank/DDBJ databases">
        <authorList>
            <person name="Lanie J.A."/>
            <person name="Ng W.-L."/>
            <person name="Kazmierczak K.M."/>
            <person name="Andrzejewski T.M."/>
            <person name="Davidsen T.M."/>
            <person name="Wayne K.J."/>
            <person name="Tettelin H."/>
            <person name="Glass J.I."/>
            <person name="Rusch D."/>
            <person name="Podicherti R."/>
            <person name="Tsui H.-C.T."/>
            <person name="Winkler M.E."/>
        </authorList>
    </citation>
    <scope>NUCLEOTIDE SEQUENCE</scope>
</reference>
<proteinExistence type="predicted"/>
<organism evidence="1">
    <name type="scientific">marine metagenome</name>
    <dbReference type="NCBI Taxonomy" id="408172"/>
    <lineage>
        <taxon>unclassified sequences</taxon>
        <taxon>metagenomes</taxon>
        <taxon>ecological metagenomes</taxon>
    </lineage>
</organism>
<protein>
    <submittedName>
        <fullName evidence="1">Uncharacterized protein</fullName>
    </submittedName>
</protein>
<feature type="non-terminal residue" evidence="1">
    <location>
        <position position="215"/>
    </location>
</feature>
<evidence type="ECO:0000313" key="1">
    <source>
        <dbReference type="EMBL" id="SVA69426.1"/>
    </source>
</evidence>
<dbReference type="EMBL" id="UINC01016726">
    <property type="protein sequence ID" value="SVA69426.1"/>
    <property type="molecule type" value="Genomic_DNA"/>
</dbReference>
<sequence length="215" mass="24479">MTTGISLVRENAESMQPPRSLWVSFSLGRPLGVPNDAQFQHRVIAAALNLLERGRGPILEDYPVNAPEVSRETVPACPVSFPKTDNNSNWQSRLTDELSTLKPWYELGRRRRGGRTLAGVSNLSIEENLRKLGEYLDLNRLPIDELHWFKQAIEDAKVFYLEAMTAQPGNHDQMQVNETLWRETQLGTGLFLFYEGFRAHPTLHPFARLILPRTA</sequence>